<dbReference type="Pfam" id="PF07301">
    <property type="entry name" value="DUF1453"/>
    <property type="match status" value="1"/>
</dbReference>
<dbReference type="Proteomes" id="UP001596044">
    <property type="component" value="Unassembled WGS sequence"/>
</dbReference>
<dbReference type="InterPro" id="IPR058247">
    <property type="entry name" value="DUF1453"/>
</dbReference>
<reference evidence="3" key="1">
    <citation type="journal article" date="2019" name="Int. J. Syst. Evol. Microbiol.">
        <title>The Global Catalogue of Microorganisms (GCM) 10K type strain sequencing project: providing services to taxonomists for standard genome sequencing and annotation.</title>
        <authorList>
            <consortium name="The Broad Institute Genomics Platform"/>
            <consortium name="The Broad Institute Genome Sequencing Center for Infectious Disease"/>
            <person name="Wu L."/>
            <person name="Ma J."/>
        </authorList>
    </citation>
    <scope>NUCLEOTIDE SEQUENCE [LARGE SCALE GENOMIC DNA]</scope>
    <source>
        <strain evidence="3">KACC 11904</strain>
    </source>
</reference>
<dbReference type="InterPro" id="IPR031306">
    <property type="entry name" value="CcdC"/>
</dbReference>
<sequence>MNVPTLIGYGVAAVIIVLVFWLRTRRSRRPIRNKGYGMLIPLVILLIVFGLSIHSMTLIPNHPFILPAWWEMCAAALLGVGLGSLMLYHTGYEKREDGQVYAKPNKNFKFVLIAVIIIRVALSQYFKGLDYVELSLLTMVMAFLYICVWRVGSFLKFRRVYSTAV</sequence>
<evidence type="ECO:0000256" key="1">
    <source>
        <dbReference type="SAM" id="Phobius"/>
    </source>
</evidence>
<feature type="transmembrane region" description="Helical" evidence="1">
    <location>
        <begin position="36"/>
        <end position="56"/>
    </location>
</feature>
<gene>
    <name evidence="2" type="ORF">ACFPOG_00590</name>
</gene>
<feature type="transmembrane region" description="Helical" evidence="1">
    <location>
        <begin position="108"/>
        <end position="126"/>
    </location>
</feature>
<accession>A0ABW0K069</accession>
<evidence type="ECO:0000313" key="3">
    <source>
        <dbReference type="Proteomes" id="UP001596044"/>
    </source>
</evidence>
<name>A0ABW0K069_9BACL</name>
<comment type="caution">
    <text evidence="2">The sequence shown here is derived from an EMBL/GenBank/DDBJ whole genome shotgun (WGS) entry which is preliminary data.</text>
</comment>
<feature type="transmembrane region" description="Helical" evidence="1">
    <location>
        <begin position="68"/>
        <end position="88"/>
    </location>
</feature>
<protein>
    <submittedName>
        <fullName evidence="2">CcdC protein domain-containing protein</fullName>
    </submittedName>
</protein>
<feature type="transmembrane region" description="Helical" evidence="1">
    <location>
        <begin position="132"/>
        <end position="152"/>
    </location>
</feature>
<keyword evidence="3" id="KW-1185">Reference proteome</keyword>
<keyword evidence="1" id="KW-1133">Transmembrane helix</keyword>
<organism evidence="2 3">
    <name type="scientific">Paenibacillus aestuarii</name>
    <dbReference type="NCBI Taxonomy" id="516965"/>
    <lineage>
        <taxon>Bacteria</taxon>
        <taxon>Bacillati</taxon>
        <taxon>Bacillota</taxon>
        <taxon>Bacilli</taxon>
        <taxon>Bacillales</taxon>
        <taxon>Paenibacillaceae</taxon>
        <taxon>Paenibacillus</taxon>
    </lineage>
</organism>
<proteinExistence type="predicted"/>
<keyword evidence="1" id="KW-0472">Membrane</keyword>
<dbReference type="RefSeq" id="WP_270880552.1">
    <property type="nucleotide sequence ID" value="NZ_JAQFVF010000033.1"/>
</dbReference>
<keyword evidence="1" id="KW-0812">Transmembrane</keyword>
<dbReference type="PANTHER" id="PTHR39164:SF1">
    <property type="entry name" value="PROTEIN CCDC"/>
    <property type="match status" value="1"/>
</dbReference>
<feature type="transmembrane region" description="Helical" evidence="1">
    <location>
        <begin position="6"/>
        <end position="24"/>
    </location>
</feature>
<evidence type="ECO:0000313" key="2">
    <source>
        <dbReference type="EMBL" id="MFC5446749.1"/>
    </source>
</evidence>
<dbReference type="EMBL" id="JBHSMJ010000004">
    <property type="protein sequence ID" value="MFC5446749.1"/>
    <property type="molecule type" value="Genomic_DNA"/>
</dbReference>
<dbReference type="PANTHER" id="PTHR39164">
    <property type="entry name" value="PROTEIN CCDC"/>
    <property type="match status" value="1"/>
</dbReference>